<dbReference type="PANTHER" id="PTHR48043:SF159">
    <property type="entry name" value="EG:EG0003.4 PROTEIN-RELATED"/>
    <property type="match status" value="1"/>
</dbReference>
<dbReference type="AlphaFoldDB" id="A0A0A1XSN0"/>
<name>A0A0A1XSN0_ZEUCU</name>
<proteinExistence type="inferred from homology"/>
<sequence>MFKLRASTTHRAKVFSCAFLLLIGCSLPTYTSAANILCFFQTFSATTLYMHSQIAELLAWSGHNVTVIGTIPNMLPAARYRYIQIKFPKRHLELLSPFQRGNRTVYWEFIVMFGNTLLLSDLAFSQPLMQKWMKNAKEDDFDLLIFGYFLNDFQMGLASLYKCPIIISATTAPTFWLNRLVGNPAESSYVPSALTPYSQPMDFWNSWWNFWIVLLERTYFSRVMEQENDEFFCLHFNCQNIRMWDVRRNITLIFTNHHFSQGPVRPNVPAMVEIGGIQIPEYRVPLQPHIADHINKAQNGVIYINLGKSVNCTELPKALLDSLHDVLVETQMHVLWRWTHCTKPRQSSRILYTKWMPQNDILALKSVKLFITHGSMSSLGEGQYYAVPMLGITYLSEHVGNVEYLVQFRFAQRIDAYRTNVNEIRRKIFDILNDPSYKERMILYSRIYRDRQLTPRETVLYWVNYVLRYQGTPHMRSPAAEMTQLQMLGLDLVIFTVSSLILIWKFRGFIWRCITGRLMANIRKLLYKYVFVKDYEIVIERYSNIRYDEAVVDAARECQIRPQATRDPDVPRVVPVKAPRQRKGSGRRRR</sequence>
<dbReference type="PANTHER" id="PTHR48043">
    <property type="entry name" value="EG:EG0003.4 PROTEIN-RELATED"/>
    <property type="match status" value="1"/>
</dbReference>
<dbReference type="SUPFAM" id="SSF53756">
    <property type="entry name" value="UDP-Glycosyltransferase/glycogen phosphorylase"/>
    <property type="match status" value="1"/>
</dbReference>
<dbReference type="InterPro" id="IPR002213">
    <property type="entry name" value="UDP_glucos_trans"/>
</dbReference>
<gene>
    <name evidence="7" type="primary">UGT2B31_1</name>
    <name evidence="7" type="ORF">g.12836</name>
</gene>
<keyword evidence="5" id="KW-0472">Membrane</keyword>
<evidence type="ECO:0000256" key="2">
    <source>
        <dbReference type="ARBA" id="ARBA00022676"/>
    </source>
</evidence>
<dbReference type="CDD" id="cd03784">
    <property type="entry name" value="GT1_Gtf-like"/>
    <property type="match status" value="1"/>
</dbReference>
<keyword evidence="5" id="KW-0812">Transmembrane</keyword>
<keyword evidence="6" id="KW-0732">Signal</keyword>
<dbReference type="GO" id="GO:0008194">
    <property type="term" value="F:UDP-glycosyltransferase activity"/>
    <property type="evidence" value="ECO:0007669"/>
    <property type="project" value="InterPro"/>
</dbReference>
<dbReference type="Pfam" id="PF00201">
    <property type="entry name" value="UDPGT"/>
    <property type="match status" value="1"/>
</dbReference>
<keyword evidence="3 7" id="KW-0808">Transferase</keyword>
<feature type="region of interest" description="Disordered" evidence="4">
    <location>
        <begin position="563"/>
        <end position="590"/>
    </location>
</feature>
<evidence type="ECO:0000256" key="3">
    <source>
        <dbReference type="ARBA" id="ARBA00022679"/>
    </source>
</evidence>
<protein>
    <submittedName>
        <fullName evidence="7">UDP-glucuronosyltransferase 2B31</fullName>
    </submittedName>
</protein>
<feature type="chain" id="PRO_5001983703" evidence="6">
    <location>
        <begin position="34"/>
        <end position="590"/>
    </location>
</feature>
<keyword evidence="5" id="KW-1133">Transmembrane helix</keyword>
<reference evidence="7" key="1">
    <citation type="submission" date="2014-11" db="EMBL/GenBank/DDBJ databases">
        <authorList>
            <person name="Geib S."/>
        </authorList>
    </citation>
    <scope>NUCLEOTIDE SEQUENCE</scope>
</reference>
<evidence type="ECO:0000313" key="7">
    <source>
        <dbReference type="EMBL" id="JAD13558.1"/>
    </source>
</evidence>
<dbReference type="Gene3D" id="3.40.50.2000">
    <property type="entry name" value="Glycogen Phosphorylase B"/>
    <property type="match status" value="1"/>
</dbReference>
<evidence type="ECO:0000256" key="6">
    <source>
        <dbReference type="SAM" id="SignalP"/>
    </source>
</evidence>
<evidence type="ECO:0000256" key="1">
    <source>
        <dbReference type="ARBA" id="ARBA00009995"/>
    </source>
</evidence>
<dbReference type="EMBL" id="GBXI01000734">
    <property type="protein sequence ID" value="JAD13558.1"/>
    <property type="molecule type" value="Transcribed_RNA"/>
</dbReference>
<feature type="transmembrane region" description="Helical" evidence="5">
    <location>
        <begin position="485"/>
        <end position="504"/>
    </location>
</feature>
<evidence type="ECO:0000256" key="5">
    <source>
        <dbReference type="SAM" id="Phobius"/>
    </source>
</evidence>
<organism evidence="7">
    <name type="scientific">Zeugodacus cucurbitae</name>
    <name type="common">Melon fruit fly</name>
    <name type="synonym">Bactrocera cucurbitae</name>
    <dbReference type="NCBI Taxonomy" id="28588"/>
    <lineage>
        <taxon>Eukaryota</taxon>
        <taxon>Metazoa</taxon>
        <taxon>Ecdysozoa</taxon>
        <taxon>Arthropoda</taxon>
        <taxon>Hexapoda</taxon>
        <taxon>Insecta</taxon>
        <taxon>Pterygota</taxon>
        <taxon>Neoptera</taxon>
        <taxon>Endopterygota</taxon>
        <taxon>Diptera</taxon>
        <taxon>Brachycera</taxon>
        <taxon>Muscomorpha</taxon>
        <taxon>Tephritoidea</taxon>
        <taxon>Tephritidae</taxon>
        <taxon>Zeugodacus</taxon>
        <taxon>Zeugodacus</taxon>
    </lineage>
</organism>
<evidence type="ECO:0000256" key="4">
    <source>
        <dbReference type="SAM" id="MobiDB-lite"/>
    </source>
</evidence>
<dbReference type="InterPro" id="IPR050271">
    <property type="entry name" value="UDP-glycosyltransferase"/>
</dbReference>
<reference evidence="7" key="2">
    <citation type="journal article" date="2015" name="Gigascience">
        <title>Reconstructing a comprehensive transcriptome assembly of a white-pupal translocated strain of the pest fruit fly Bactrocera cucurbitae.</title>
        <authorList>
            <person name="Sim S.B."/>
            <person name="Calla B."/>
            <person name="Hall B."/>
            <person name="DeRego T."/>
            <person name="Geib S.M."/>
        </authorList>
    </citation>
    <scope>NUCLEOTIDE SEQUENCE</scope>
</reference>
<accession>A0A0A1XSN0</accession>
<keyword evidence="2" id="KW-0328">Glycosyltransferase</keyword>
<feature type="signal peptide" evidence="6">
    <location>
        <begin position="1"/>
        <end position="33"/>
    </location>
</feature>
<dbReference type="PROSITE" id="PS51257">
    <property type="entry name" value="PROKAR_LIPOPROTEIN"/>
    <property type="match status" value="1"/>
</dbReference>
<comment type="similarity">
    <text evidence="1">Belongs to the UDP-glycosyltransferase family.</text>
</comment>
<feature type="compositionally biased region" description="Basic residues" evidence="4">
    <location>
        <begin position="579"/>
        <end position="590"/>
    </location>
</feature>